<sequence length="711" mass="77712">MAIVARGLAGAGNGNVGIIRTTVAEMVPFKELQPRAYSLMPLVWNIGSIFGPTIGGALANPFNVSPGEHIDNPSLLERFPYALPNLVAACFFAIGITTGFLFLEETLETLQESRDYGRVLGRKLSNLARSHLLKAEEILHLRRTANSEDKDVEQEPLLKSAEDEETLILEPKGPPPPPPKYDEVLNKQAVLNLLVYTLLALHNMGFDQLLPVYLQYPPLKSRTDSSALTILASNNPLKFAGGFGLDHLTIGLISTAYGVCGMIIQFFLFPPIARRYGVLNCLKACAIAFPIAYFLTPFSALLPTPEGQIACQFAIMMIKCWASIFAFPCSTILLTNSASSLRVLGTLNGFATSTSSIGRALGPALGGAMFTYGVEHGYVIAPWWMFCGLAIIAAVPIWYLVEGEGFGDDEGHISDEEEVEEVDEVLQSQALEGEAAASGKPGPQLIPVGERAQEEEEEAYDGMGPLSRTTTISSILTLGSDEYITPGGSRRASAAEGGLSRQTSRAEGSSRPEGQPSLSRRSSRRVMRRSSIPFGMGNQGISRRYSINLGQSLGTADTASKIDPYLTEPDLVVLRSLFEDRAKDVRTSYRAYDSVPGPEAIDAIAEEFSDLPPHDDIAIQQLKGFNNPEDPNFLPTVFVTWDDKDIPRVLNRYVVRPYARIAARIHVVRHPTDVVFLTHILLYLFVDLPSAVWLFYSFTYVHGVAHTAFTF</sequence>
<dbReference type="Proteomes" id="UP001281147">
    <property type="component" value="Unassembled WGS sequence"/>
</dbReference>
<proteinExistence type="predicted"/>
<gene>
    <name evidence="1" type="ORF">LTR37_017702</name>
</gene>
<evidence type="ECO:0000313" key="2">
    <source>
        <dbReference type="Proteomes" id="UP001281147"/>
    </source>
</evidence>
<organism evidence="1 2">
    <name type="scientific">Vermiconidia calcicola</name>
    <dbReference type="NCBI Taxonomy" id="1690605"/>
    <lineage>
        <taxon>Eukaryota</taxon>
        <taxon>Fungi</taxon>
        <taxon>Dikarya</taxon>
        <taxon>Ascomycota</taxon>
        <taxon>Pezizomycotina</taxon>
        <taxon>Dothideomycetes</taxon>
        <taxon>Dothideomycetidae</taxon>
        <taxon>Mycosphaerellales</taxon>
        <taxon>Extremaceae</taxon>
        <taxon>Vermiconidia</taxon>
    </lineage>
</organism>
<dbReference type="EMBL" id="JAUTXU010000233">
    <property type="protein sequence ID" value="KAK3696995.1"/>
    <property type="molecule type" value="Genomic_DNA"/>
</dbReference>
<protein>
    <submittedName>
        <fullName evidence="1">Uncharacterized protein</fullName>
    </submittedName>
</protein>
<evidence type="ECO:0000313" key="1">
    <source>
        <dbReference type="EMBL" id="KAK3696995.1"/>
    </source>
</evidence>
<name>A0ACC3MJ38_9PEZI</name>
<accession>A0ACC3MJ38</accession>
<reference evidence="1" key="1">
    <citation type="submission" date="2023-07" db="EMBL/GenBank/DDBJ databases">
        <title>Black Yeasts Isolated from many extreme environments.</title>
        <authorList>
            <person name="Coleine C."/>
            <person name="Stajich J.E."/>
            <person name="Selbmann L."/>
        </authorList>
    </citation>
    <scope>NUCLEOTIDE SEQUENCE</scope>
    <source>
        <strain evidence="1">CCFEE 5714</strain>
    </source>
</reference>
<keyword evidence="2" id="KW-1185">Reference proteome</keyword>
<comment type="caution">
    <text evidence="1">The sequence shown here is derived from an EMBL/GenBank/DDBJ whole genome shotgun (WGS) entry which is preliminary data.</text>
</comment>